<comment type="caution">
    <text evidence="1">The sequence shown here is derived from an EMBL/GenBank/DDBJ whole genome shotgun (WGS) entry which is preliminary data.</text>
</comment>
<protein>
    <recommendedName>
        <fullName evidence="3">Lipoprotein</fullName>
    </recommendedName>
</protein>
<keyword evidence="2" id="KW-1185">Reference proteome</keyword>
<dbReference type="Proteomes" id="UP001595698">
    <property type="component" value="Unassembled WGS sequence"/>
</dbReference>
<proteinExistence type="predicted"/>
<dbReference type="EMBL" id="JBHSBC010000001">
    <property type="protein sequence ID" value="MFC3979045.1"/>
    <property type="molecule type" value="Genomic_DNA"/>
</dbReference>
<sequence>MAKAGARTAVTAFTAVAVTLVANGCGTVRAPEQPPAQQAVVPVAVSTVTSERDLELPLDSYGLGAEERAVVQRARGTLLVACMAQYGLKVTLPTQTPVLYPRNAAFLGWLGAKQVSRYGYSGPPGQLLEEASASSGLRPFPPVEGLQGAVFSGDVETAGGKRVPLGGCNAAVERLLNRGEASLDGRSPVAPFADRQLESFAADAAEQAYADVRLREADKAWSSCMRVAGYAYGRPADARLDRRWATRESEPAGTAEKRVATADERCQASTNYVGVRKALYTDYQQRVVRSNETTLRWISGLLRARLATAREILGDRSGRIRDQWLEGLGRTS</sequence>
<gene>
    <name evidence="1" type="ORF">ACFOYY_02865</name>
</gene>
<organism evidence="1 2">
    <name type="scientific">Streptosporangium jomthongense</name>
    <dbReference type="NCBI Taxonomy" id="1193683"/>
    <lineage>
        <taxon>Bacteria</taxon>
        <taxon>Bacillati</taxon>
        <taxon>Actinomycetota</taxon>
        <taxon>Actinomycetes</taxon>
        <taxon>Streptosporangiales</taxon>
        <taxon>Streptosporangiaceae</taxon>
        <taxon>Streptosporangium</taxon>
    </lineage>
</organism>
<dbReference type="RefSeq" id="WP_386187505.1">
    <property type="nucleotide sequence ID" value="NZ_JBHSBC010000001.1"/>
</dbReference>
<reference evidence="2" key="1">
    <citation type="journal article" date="2019" name="Int. J. Syst. Evol. Microbiol.">
        <title>The Global Catalogue of Microorganisms (GCM) 10K type strain sequencing project: providing services to taxonomists for standard genome sequencing and annotation.</title>
        <authorList>
            <consortium name="The Broad Institute Genomics Platform"/>
            <consortium name="The Broad Institute Genome Sequencing Center for Infectious Disease"/>
            <person name="Wu L."/>
            <person name="Ma J."/>
        </authorList>
    </citation>
    <scope>NUCLEOTIDE SEQUENCE [LARGE SCALE GENOMIC DNA]</scope>
    <source>
        <strain evidence="2">TBRC 7912</strain>
    </source>
</reference>
<accession>A0ABV8EV28</accession>
<evidence type="ECO:0000313" key="2">
    <source>
        <dbReference type="Proteomes" id="UP001595698"/>
    </source>
</evidence>
<name>A0ABV8EV28_9ACTN</name>
<evidence type="ECO:0008006" key="3">
    <source>
        <dbReference type="Google" id="ProtNLM"/>
    </source>
</evidence>
<evidence type="ECO:0000313" key="1">
    <source>
        <dbReference type="EMBL" id="MFC3979045.1"/>
    </source>
</evidence>